<organism evidence="1 2">
    <name type="scientific">Ephemerocybe angulata</name>
    <dbReference type="NCBI Taxonomy" id="980116"/>
    <lineage>
        <taxon>Eukaryota</taxon>
        <taxon>Fungi</taxon>
        <taxon>Dikarya</taxon>
        <taxon>Basidiomycota</taxon>
        <taxon>Agaricomycotina</taxon>
        <taxon>Agaricomycetes</taxon>
        <taxon>Agaricomycetidae</taxon>
        <taxon>Agaricales</taxon>
        <taxon>Agaricineae</taxon>
        <taxon>Psathyrellaceae</taxon>
        <taxon>Ephemerocybe</taxon>
    </lineage>
</organism>
<evidence type="ECO:0000313" key="1">
    <source>
        <dbReference type="EMBL" id="KAF6765919.1"/>
    </source>
</evidence>
<dbReference type="AlphaFoldDB" id="A0A8H6MGM6"/>
<evidence type="ECO:0000313" key="2">
    <source>
        <dbReference type="Proteomes" id="UP000521943"/>
    </source>
</evidence>
<reference evidence="1 2" key="1">
    <citation type="submission" date="2020-07" db="EMBL/GenBank/DDBJ databases">
        <title>Comparative genomics of pyrophilous fungi reveals a link between fire events and developmental genes.</title>
        <authorList>
            <consortium name="DOE Joint Genome Institute"/>
            <person name="Steindorff A.S."/>
            <person name="Carver A."/>
            <person name="Calhoun S."/>
            <person name="Stillman K."/>
            <person name="Liu H."/>
            <person name="Lipzen A."/>
            <person name="Pangilinan J."/>
            <person name="Labutti K."/>
            <person name="Bruns T.D."/>
            <person name="Grigoriev I.V."/>
        </authorList>
    </citation>
    <scope>NUCLEOTIDE SEQUENCE [LARGE SCALE GENOMIC DNA]</scope>
    <source>
        <strain evidence="1 2">CBS 144469</strain>
    </source>
</reference>
<dbReference type="Proteomes" id="UP000521943">
    <property type="component" value="Unassembled WGS sequence"/>
</dbReference>
<proteinExistence type="predicted"/>
<comment type="caution">
    <text evidence="1">The sequence shown here is derived from an EMBL/GenBank/DDBJ whole genome shotgun (WGS) entry which is preliminary data.</text>
</comment>
<protein>
    <submittedName>
        <fullName evidence="1">Uncharacterized protein</fullName>
    </submittedName>
</protein>
<dbReference type="OrthoDB" id="3156807at2759"/>
<keyword evidence="2" id="KW-1185">Reference proteome</keyword>
<sequence length="216" mass="24540">MESISDQQRAVASQLTKAYRRVLRNRELERAKTLTQKVYDCCFVNCLKASKNMEWSHRLFYRKLYLGLVPHLLACVDRVISYAHSAKARAKKRLRAAKVDDLEGLNKECAELGFLFRSSTRLHKALDPSSELHKQQGIEQLKILVVETEALVKRVPPGSGLDVQFNLDIAIKGIVTEKKASKPESKPELLVDNANCLDDWVDVDDVDDVEDYVVVE</sequence>
<accession>A0A8H6MGM6</accession>
<gene>
    <name evidence="1" type="ORF">DFP72DRAFT_1057123</name>
</gene>
<dbReference type="EMBL" id="JACGCI010000001">
    <property type="protein sequence ID" value="KAF6765919.1"/>
    <property type="molecule type" value="Genomic_DNA"/>
</dbReference>
<name>A0A8H6MGM6_9AGAR</name>